<dbReference type="FunFam" id="1.20.1050.10:FF:000007">
    <property type="entry name" value="Glutathione S-transferase 1-1"/>
    <property type="match status" value="1"/>
</dbReference>
<dbReference type="InterPro" id="IPR040079">
    <property type="entry name" value="Glutathione_S-Trfase"/>
</dbReference>
<dbReference type="Gene3D" id="3.40.30.10">
    <property type="entry name" value="Glutaredoxin"/>
    <property type="match status" value="1"/>
</dbReference>
<dbReference type="AlphaFoldDB" id="A0A1W6I4K7"/>
<dbReference type="InterPro" id="IPR036249">
    <property type="entry name" value="Thioredoxin-like_sf"/>
</dbReference>
<dbReference type="EMBL" id="KX500030">
    <property type="protein sequence ID" value="ARM39000.1"/>
    <property type="molecule type" value="mRNA"/>
</dbReference>
<dbReference type="SFLD" id="SFLDG00358">
    <property type="entry name" value="Main_(cytGST)"/>
    <property type="match status" value="1"/>
</dbReference>
<sequence>MPIDLYYLPYSPPCRPVLVLADALKLKLNLKELNTRAGEHLTPEFKKINPQHCLPTLVDDDLTLWESRAILTYLASKYGDGSLYPADHKLRAAVDQRLYFDMGTLYQTFTDYLYPQLFGNQPADEEKLKKLEEALEFLNIFLEGKPWVAGSTLTVADYSIICTVNSIIALDVDVYKYPNIKEWYERAKSSMPGFNVSEQVIELLKKLFQDFKAKNTSV</sequence>
<dbReference type="InterPro" id="IPR004045">
    <property type="entry name" value="Glutathione_S-Trfase_N"/>
</dbReference>
<comment type="similarity">
    <text evidence="2">Belongs to the GST superfamily.</text>
</comment>
<evidence type="ECO:0000256" key="2">
    <source>
        <dbReference type="RuleBase" id="RU003494"/>
    </source>
</evidence>
<dbReference type="SUPFAM" id="SSF47616">
    <property type="entry name" value="GST C-terminal domain-like"/>
    <property type="match status" value="1"/>
</dbReference>
<accession>A0A1W6I4K7</accession>
<dbReference type="SFLD" id="SFLDS00019">
    <property type="entry name" value="Glutathione_Transferase_(cytos"/>
    <property type="match status" value="1"/>
</dbReference>
<dbReference type="SFLD" id="SFLDG01153">
    <property type="entry name" value="Main.4:_Theta-like"/>
    <property type="match status" value="1"/>
</dbReference>
<proteinExistence type="evidence at transcript level"/>
<comment type="subunit">
    <text evidence="1">Homodimer.</text>
</comment>
<feature type="domain" description="GST C-terminal" evidence="4">
    <location>
        <begin position="87"/>
        <end position="208"/>
    </location>
</feature>
<keyword evidence="5" id="KW-0808">Transferase</keyword>
<dbReference type="SMR" id="A0A1W6I4K7"/>
<dbReference type="Pfam" id="PF02798">
    <property type="entry name" value="GST_N"/>
    <property type="match status" value="1"/>
</dbReference>
<evidence type="ECO:0000256" key="1">
    <source>
        <dbReference type="ARBA" id="ARBA00011738"/>
    </source>
</evidence>
<dbReference type="GO" id="GO:0004364">
    <property type="term" value="F:glutathione transferase activity"/>
    <property type="evidence" value="ECO:0007669"/>
    <property type="project" value="TreeGrafter"/>
</dbReference>
<dbReference type="GO" id="GO:0006749">
    <property type="term" value="P:glutathione metabolic process"/>
    <property type="evidence" value="ECO:0007669"/>
    <property type="project" value="TreeGrafter"/>
</dbReference>
<organism evidence="5">
    <name type="scientific">Cydia pomonella</name>
    <name type="common">Codling moth</name>
    <dbReference type="NCBI Taxonomy" id="82600"/>
    <lineage>
        <taxon>Eukaryota</taxon>
        <taxon>Metazoa</taxon>
        <taxon>Ecdysozoa</taxon>
        <taxon>Arthropoda</taxon>
        <taxon>Hexapoda</taxon>
        <taxon>Insecta</taxon>
        <taxon>Pterygota</taxon>
        <taxon>Neoptera</taxon>
        <taxon>Endopterygota</taxon>
        <taxon>Lepidoptera</taxon>
        <taxon>Glossata</taxon>
        <taxon>Ditrysia</taxon>
        <taxon>Tortricoidea</taxon>
        <taxon>Tortricidae</taxon>
        <taxon>Olethreutinae</taxon>
        <taxon>Grapholitini</taxon>
        <taxon>Cydia</taxon>
    </lineage>
</organism>
<dbReference type="InterPro" id="IPR036282">
    <property type="entry name" value="Glutathione-S-Trfase_C_sf"/>
</dbReference>
<dbReference type="PROSITE" id="PS50405">
    <property type="entry name" value="GST_CTER"/>
    <property type="match status" value="1"/>
</dbReference>
<dbReference type="CDD" id="cd03177">
    <property type="entry name" value="GST_C_Delta_Epsilon"/>
    <property type="match status" value="1"/>
</dbReference>
<name>A0A1W6I4K7_CYDPO</name>
<dbReference type="InterPro" id="IPR004046">
    <property type="entry name" value="GST_C"/>
</dbReference>
<reference evidence="5" key="1">
    <citation type="submission" date="2016-07" db="EMBL/GenBank/DDBJ databases">
        <title>Identification and Characterization of Antennal Glutathione S-transferase Genes from Codling Moth Cydia pomonella.</title>
        <authorList>
            <person name="Huang X."/>
            <person name="Liu L."/>
            <person name="Feng J."/>
        </authorList>
    </citation>
    <scope>NUCLEOTIDE SEQUENCE</scope>
</reference>
<dbReference type="Pfam" id="PF00043">
    <property type="entry name" value="GST_C"/>
    <property type="match status" value="1"/>
</dbReference>
<dbReference type="InterPro" id="IPR010987">
    <property type="entry name" value="Glutathione-S-Trfase_C-like"/>
</dbReference>
<dbReference type="SUPFAM" id="SSF52833">
    <property type="entry name" value="Thioredoxin-like"/>
    <property type="match status" value="1"/>
</dbReference>
<feature type="domain" description="GST N-terminal" evidence="3">
    <location>
        <begin position="1"/>
        <end position="82"/>
    </location>
</feature>
<dbReference type="PANTHER" id="PTHR43969">
    <property type="entry name" value="GLUTATHIONE S TRANSFERASE D10, ISOFORM A-RELATED"/>
    <property type="match status" value="1"/>
</dbReference>
<protein>
    <submittedName>
        <fullName evidence="5">Glutathione S-transferase delta-3</fullName>
    </submittedName>
</protein>
<dbReference type="FunFam" id="3.40.30.10:FF:000034">
    <property type="entry name" value="glutathione S-transferase 1"/>
    <property type="match status" value="1"/>
</dbReference>
<dbReference type="PROSITE" id="PS50404">
    <property type="entry name" value="GST_NTER"/>
    <property type="match status" value="1"/>
</dbReference>
<dbReference type="PANTHER" id="PTHR43969:SF9">
    <property type="entry name" value="GLUTATHIONE S TRANSFERASE D10, ISOFORM A-RELATED"/>
    <property type="match status" value="1"/>
</dbReference>
<dbReference type="Gene3D" id="1.20.1050.10">
    <property type="match status" value="1"/>
</dbReference>
<evidence type="ECO:0000259" key="4">
    <source>
        <dbReference type="PROSITE" id="PS50405"/>
    </source>
</evidence>
<evidence type="ECO:0000259" key="3">
    <source>
        <dbReference type="PROSITE" id="PS50404"/>
    </source>
</evidence>
<evidence type="ECO:0000313" key="5">
    <source>
        <dbReference type="EMBL" id="ARM39000.1"/>
    </source>
</evidence>